<dbReference type="PANTHER" id="PTHR23130:SF157">
    <property type="entry name" value="AUXIN-INDUCED IN ROOT CULTURES PROTEIN 12"/>
    <property type="match status" value="1"/>
</dbReference>
<keyword evidence="4" id="KW-0249">Electron transport</keyword>
<dbReference type="AlphaFoldDB" id="A0A2N9I050"/>
<evidence type="ECO:0000256" key="2">
    <source>
        <dbReference type="ARBA" id="ARBA00022448"/>
    </source>
</evidence>
<dbReference type="InterPro" id="IPR045265">
    <property type="entry name" value="AIR12_DOMON"/>
</dbReference>
<dbReference type="PROSITE" id="PS50836">
    <property type="entry name" value="DOMON"/>
    <property type="match status" value="1"/>
</dbReference>
<gene>
    <name evidence="9" type="ORF">FSB_LOCUS45251</name>
</gene>
<dbReference type="PANTHER" id="PTHR23130">
    <property type="entry name" value="CYTOCHROME B561 AND DOMON DOMAIN-CONTAINING PROTEIN"/>
    <property type="match status" value="1"/>
</dbReference>
<keyword evidence="5" id="KW-0472">Membrane</keyword>
<dbReference type="InterPro" id="IPR005018">
    <property type="entry name" value="DOMON_domain"/>
</dbReference>
<organism evidence="9">
    <name type="scientific">Fagus sylvatica</name>
    <name type="common">Beechnut</name>
    <dbReference type="NCBI Taxonomy" id="28930"/>
    <lineage>
        <taxon>Eukaryota</taxon>
        <taxon>Viridiplantae</taxon>
        <taxon>Streptophyta</taxon>
        <taxon>Embryophyta</taxon>
        <taxon>Tracheophyta</taxon>
        <taxon>Spermatophyta</taxon>
        <taxon>Magnoliopsida</taxon>
        <taxon>eudicotyledons</taxon>
        <taxon>Gunneridae</taxon>
        <taxon>Pentapetalae</taxon>
        <taxon>rosids</taxon>
        <taxon>fabids</taxon>
        <taxon>Fagales</taxon>
        <taxon>Fagaceae</taxon>
        <taxon>Fagus</taxon>
    </lineage>
</organism>
<evidence type="ECO:0000256" key="3">
    <source>
        <dbReference type="ARBA" id="ARBA00022729"/>
    </source>
</evidence>
<feature type="domain" description="DOMON" evidence="8">
    <location>
        <begin position="52"/>
        <end position="165"/>
    </location>
</feature>
<sequence length="341" mass="36141">MGSSKLVMSEIWVAVVVLLLGLLVSPGESQTCKSQKFTNNKVYTNCSDLQQLSSYLHWTYTASNSTLSIAFVAAPSKTDGWVAWAINPTATTMIGSQALVALKSNGSLTVKTYNISEYDLSKVGNKLAYEVSELSAEETNKTYTIFATWKLTEKIEKLNQVWQVGPGVSNGVPLIHAKNTENLQAVGTLALSGTSGIAPSSSPSPASGPGSVPTSAPAPTGGNGNNGSSSSRTRVGFYTAFFVIPAIGGRVGGGVVAWGGRGKGGRGKGGMEEDDLCEGKGRVVVLGFMVDGRMGLGLEDLKRWRVNIMGVEVMREQVEVFGFMGIHGVSEKERMGWEGKW</sequence>
<evidence type="ECO:0000256" key="6">
    <source>
        <dbReference type="SAM" id="MobiDB-lite"/>
    </source>
</evidence>
<keyword evidence="2" id="KW-0813">Transport</keyword>
<feature type="region of interest" description="Disordered" evidence="6">
    <location>
        <begin position="194"/>
        <end position="230"/>
    </location>
</feature>
<proteinExistence type="predicted"/>
<dbReference type="Pfam" id="PF04526">
    <property type="entry name" value="DUF568"/>
    <property type="match status" value="1"/>
</dbReference>
<evidence type="ECO:0000256" key="7">
    <source>
        <dbReference type="SAM" id="SignalP"/>
    </source>
</evidence>
<protein>
    <recommendedName>
        <fullName evidence="8">DOMON domain-containing protein</fullName>
    </recommendedName>
</protein>
<feature type="chain" id="PRO_5014783177" description="DOMON domain-containing protein" evidence="7">
    <location>
        <begin position="30"/>
        <end position="341"/>
    </location>
</feature>
<name>A0A2N9I050_FAGSY</name>
<accession>A0A2N9I050</accession>
<evidence type="ECO:0000256" key="5">
    <source>
        <dbReference type="ARBA" id="ARBA00023136"/>
    </source>
</evidence>
<keyword evidence="3 7" id="KW-0732">Signal</keyword>
<evidence type="ECO:0000313" key="9">
    <source>
        <dbReference type="EMBL" id="SPD17369.1"/>
    </source>
</evidence>
<comment type="subcellular location">
    <subcellularLocation>
        <location evidence="1">Membrane</location>
    </subcellularLocation>
</comment>
<reference evidence="9" key="1">
    <citation type="submission" date="2018-02" db="EMBL/GenBank/DDBJ databases">
        <authorList>
            <person name="Cohen D.B."/>
            <person name="Kent A.D."/>
        </authorList>
    </citation>
    <scope>NUCLEOTIDE SEQUENCE</scope>
</reference>
<dbReference type="EMBL" id="OIVN01004445">
    <property type="protein sequence ID" value="SPD17369.1"/>
    <property type="molecule type" value="Genomic_DNA"/>
</dbReference>
<dbReference type="CDD" id="cd09629">
    <property type="entry name" value="DOMON_CIL1_like"/>
    <property type="match status" value="1"/>
</dbReference>
<feature type="signal peptide" evidence="7">
    <location>
        <begin position="1"/>
        <end position="29"/>
    </location>
</feature>
<evidence type="ECO:0000259" key="8">
    <source>
        <dbReference type="PROSITE" id="PS50836"/>
    </source>
</evidence>
<evidence type="ECO:0000256" key="1">
    <source>
        <dbReference type="ARBA" id="ARBA00004370"/>
    </source>
</evidence>
<dbReference type="GO" id="GO:0016020">
    <property type="term" value="C:membrane"/>
    <property type="evidence" value="ECO:0007669"/>
    <property type="project" value="UniProtKB-SubCell"/>
</dbReference>
<evidence type="ECO:0000256" key="4">
    <source>
        <dbReference type="ARBA" id="ARBA00022982"/>
    </source>
</evidence>